<accession>A0A9W8NIY6</accession>
<evidence type="ECO:0000256" key="6">
    <source>
        <dbReference type="ARBA" id="ARBA00022679"/>
    </source>
</evidence>
<evidence type="ECO:0000256" key="9">
    <source>
        <dbReference type="ARBA" id="ARBA00022968"/>
    </source>
</evidence>
<evidence type="ECO:0000256" key="10">
    <source>
        <dbReference type="ARBA" id="ARBA00022989"/>
    </source>
</evidence>
<dbReference type="PANTHER" id="PTHR23033">
    <property type="entry name" value="BETA1,3-GALACTOSYLTRANSFERASE"/>
    <property type="match status" value="1"/>
</dbReference>
<comment type="pathway">
    <text evidence="2">Protein modification; protein glycosylation.</text>
</comment>
<dbReference type="InterPro" id="IPR026050">
    <property type="entry name" value="C1GALT1/C1GALT1_chp1"/>
</dbReference>
<evidence type="ECO:0000256" key="11">
    <source>
        <dbReference type="ARBA" id="ARBA00023136"/>
    </source>
</evidence>
<dbReference type="Gene3D" id="3.90.550.50">
    <property type="match status" value="1"/>
</dbReference>
<keyword evidence="5" id="KW-0328">Glycosyltransferase</keyword>
<evidence type="ECO:0000256" key="4">
    <source>
        <dbReference type="ARBA" id="ARBA00012557"/>
    </source>
</evidence>
<keyword evidence="9" id="KW-0735">Signal-anchor</keyword>
<comment type="subcellular location">
    <subcellularLocation>
        <location evidence="1">Membrane</location>
        <topology evidence="1">Single-pass type II membrane protein</topology>
    </subcellularLocation>
</comment>
<dbReference type="GO" id="GO:0016263">
    <property type="term" value="F:glycoprotein-N-acetylgalactosamine 3-beta-galactosyltransferase activity"/>
    <property type="evidence" value="ECO:0007669"/>
    <property type="project" value="UniProtKB-EC"/>
</dbReference>
<evidence type="ECO:0000256" key="5">
    <source>
        <dbReference type="ARBA" id="ARBA00022676"/>
    </source>
</evidence>
<evidence type="ECO:0000256" key="2">
    <source>
        <dbReference type="ARBA" id="ARBA00004922"/>
    </source>
</evidence>
<evidence type="ECO:0000259" key="13">
    <source>
        <dbReference type="Pfam" id="PF02434"/>
    </source>
</evidence>
<keyword evidence="11 12" id="KW-0472">Membrane</keyword>
<reference evidence="14" key="1">
    <citation type="submission" date="2022-07" db="EMBL/GenBank/DDBJ databases">
        <title>Genome Sequence of Xylaria arbuscula.</title>
        <authorList>
            <person name="Buettner E."/>
        </authorList>
    </citation>
    <scope>NUCLEOTIDE SEQUENCE</scope>
    <source>
        <strain evidence="14">VT107</strain>
    </source>
</reference>
<evidence type="ECO:0000313" key="14">
    <source>
        <dbReference type="EMBL" id="KAJ3577352.1"/>
    </source>
</evidence>
<proteinExistence type="inferred from homology"/>
<dbReference type="PANTHER" id="PTHR23033:SF47">
    <property type="entry name" value="APPLE DOMAIN-CONTAINING PROTEIN-RELATED"/>
    <property type="match status" value="1"/>
</dbReference>
<dbReference type="VEuPathDB" id="FungiDB:F4678DRAFT_299055"/>
<dbReference type="EC" id="2.4.1.122" evidence="4"/>
<comment type="caution">
    <text evidence="14">The sequence shown here is derived from an EMBL/GenBank/DDBJ whole genome shotgun (WGS) entry which is preliminary data.</text>
</comment>
<dbReference type="Proteomes" id="UP001148614">
    <property type="component" value="Unassembled WGS sequence"/>
</dbReference>
<keyword evidence="8" id="KW-0547">Nucleotide-binding</keyword>
<dbReference type="Pfam" id="PF02434">
    <property type="entry name" value="Fringe"/>
    <property type="match status" value="1"/>
</dbReference>
<evidence type="ECO:0000256" key="8">
    <source>
        <dbReference type="ARBA" id="ARBA00022741"/>
    </source>
</evidence>
<gene>
    <name evidence="14" type="ORF">NPX13_g3214</name>
</gene>
<evidence type="ECO:0000256" key="3">
    <source>
        <dbReference type="ARBA" id="ARBA00006462"/>
    </source>
</evidence>
<dbReference type="EMBL" id="JANPWZ010000385">
    <property type="protein sequence ID" value="KAJ3577352.1"/>
    <property type="molecule type" value="Genomic_DNA"/>
</dbReference>
<sequence>MAEIISNSLHWVLDDRRNFPFCTQNGVAYGWSIRFIVLRLHAKFLAMRLYRLRAVRLVASFTLVFLFFHILRSYHEEPRLWQHNRHVPAPACPESPLLNDVLVIVRTGATEVLEKLPVHFSTVLACVPDYIIYSDLEEDIDGHHVVDVLDRVAGNIRMNVPEFWLYNRLRASGREQLEYKTLFGSGPAGALDNPGWKLDKWKFLPMVSRALEHRPNAKWFVFIEPDTYLLWQNMLSYLSKFDATKPYYLGKYMWIGQVLFGHGGSGFMISNPAMRMVSKHWTENQDWFDEYTAKEWAGDMILGKAMENVGVHLVSASPHVQIDSLSTVEWTNNRHDKPDWCYSPVTFHHMTSPDISSLWKFENDWIQHSAANTGPRLRDIFESLILPRLQSEVTSWDNQCKGTEYSNEAFEALSAEDKATITQAERDAQASFENCKIAYSRCVEYSHEEDRCIRMRDGDDLEVSSENTSSVKSGWIMSRISEAMEEMDNKCGTLKENDWATGS</sequence>
<feature type="transmembrane region" description="Helical" evidence="12">
    <location>
        <begin position="54"/>
        <end position="71"/>
    </location>
</feature>
<evidence type="ECO:0000256" key="12">
    <source>
        <dbReference type="SAM" id="Phobius"/>
    </source>
</evidence>
<dbReference type="AlphaFoldDB" id="A0A9W8NIY6"/>
<dbReference type="GO" id="GO:0000166">
    <property type="term" value="F:nucleotide binding"/>
    <property type="evidence" value="ECO:0007669"/>
    <property type="project" value="UniProtKB-KW"/>
</dbReference>
<organism evidence="14 15">
    <name type="scientific">Xylaria arbuscula</name>
    <dbReference type="NCBI Taxonomy" id="114810"/>
    <lineage>
        <taxon>Eukaryota</taxon>
        <taxon>Fungi</taxon>
        <taxon>Dikarya</taxon>
        <taxon>Ascomycota</taxon>
        <taxon>Pezizomycotina</taxon>
        <taxon>Sordariomycetes</taxon>
        <taxon>Xylariomycetidae</taxon>
        <taxon>Xylariales</taxon>
        <taxon>Xylariaceae</taxon>
        <taxon>Xylaria</taxon>
    </lineage>
</organism>
<name>A0A9W8NIY6_9PEZI</name>
<comment type="similarity">
    <text evidence="3">Belongs to the glycosyltransferase 31 family. Beta3-Gal-T subfamily.</text>
</comment>
<keyword evidence="15" id="KW-1185">Reference proteome</keyword>
<evidence type="ECO:0000256" key="7">
    <source>
        <dbReference type="ARBA" id="ARBA00022692"/>
    </source>
</evidence>
<evidence type="ECO:0000313" key="15">
    <source>
        <dbReference type="Proteomes" id="UP001148614"/>
    </source>
</evidence>
<keyword evidence="10 12" id="KW-1133">Transmembrane helix</keyword>
<dbReference type="GO" id="GO:0016020">
    <property type="term" value="C:membrane"/>
    <property type="evidence" value="ECO:0007669"/>
    <property type="project" value="UniProtKB-SubCell"/>
</dbReference>
<keyword evidence="7 12" id="KW-0812">Transmembrane</keyword>
<protein>
    <recommendedName>
        <fullName evidence="4">N-acetylgalactosaminide beta-1,3-galactosyltransferase</fullName>
        <ecNumber evidence="4">2.4.1.122</ecNumber>
    </recommendedName>
</protein>
<feature type="domain" description="Fringe-like glycosyltransferase" evidence="13">
    <location>
        <begin position="215"/>
        <end position="323"/>
    </location>
</feature>
<evidence type="ECO:0000256" key="1">
    <source>
        <dbReference type="ARBA" id="ARBA00004606"/>
    </source>
</evidence>
<keyword evidence="6" id="KW-0808">Transferase</keyword>
<dbReference type="InterPro" id="IPR003378">
    <property type="entry name" value="Fringe-like_glycosylTrfase"/>
</dbReference>